<organism evidence="1 2">
    <name type="scientific">Thiohalocapsa marina</name>
    <dbReference type="NCBI Taxonomy" id="424902"/>
    <lineage>
        <taxon>Bacteria</taxon>
        <taxon>Pseudomonadati</taxon>
        <taxon>Pseudomonadota</taxon>
        <taxon>Gammaproteobacteria</taxon>
        <taxon>Chromatiales</taxon>
        <taxon>Chromatiaceae</taxon>
        <taxon>Thiohalocapsa</taxon>
    </lineage>
</organism>
<dbReference type="OrthoDB" id="5772506at2"/>
<evidence type="ECO:0000313" key="2">
    <source>
        <dbReference type="Proteomes" id="UP000322981"/>
    </source>
</evidence>
<proteinExistence type="predicted"/>
<gene>
    <name evidence="1" type="ORF">F2Q65_18835</name>
</gene>
<keyword evidence="2" id="KW-1185">Reference proteome</keyword>
<dbReference type="EMBL" id="VWXX01000061">
    <property type="protein sequence ID" value="KAA6181833.1"/>
    <property type="molecule type" value="Genomic_DNA"/>
</dbReference>
<sequence length="196" mass="20423">MELDAAMRTQVRDGRHTWGRWWRAPILILGASVLSAGCGSDDGGTQAVAKLDACAVLTAQDVGAVLGANAVETEAGQHGDGDFWASSCRYQVVGADAMLAASLMLRPHHSAAGAAQAYADYDNDLATQLGEGARLSPVAGLGEKAGWQAFGTAIGQLTVFQGPYQLIITASETADRDQLDNGRALAQRALARLPSQ</sequence>
<accession>A0A5M8FAH5</accession>
<evidence type="ECO:0008006" key="3">
    <source>
        <dbReference type="Google" id="ProtNLM"/>
    </source>
</evidence>
<reference evidence="1 2" key="1">
    <citation type="submission" date="2019-09" db="EMBL/GenBank/DDBJ databases">
        <title>Whole-genome sequence of the purple sulfur bacterium Thiohalocapsa marina DSM 19078.</title>
        <authorList>
            <person name="Kyndt J.A."/>
            <person name="Meyer T.E."/>
        </authorList>
    </citation>
    <scope>NUCLEOTIDE SEQUENCE [LARGE SCALE GENOMIC DNA]</scope>
    <source>
        <strain evidence="1 2">DSM 19078</strain>
    </source>
</reference>
<dbReference type="Proteomes" id="UP000322981">
    <property type="component" value="Unassembled WGS sequence"/>
</dbReference>
<evidence type="ECO:0000313" key="1">
    <source>
        <dbReference type="EMBL" id="KAA6181833.1"/>
    </source>
</evidence>
<name>A0A5M8FAH5_9GAMM</name>
<dbReference type="RefSeq" id="WP_150094939.1">
    <property type="nucleotide sequence ID" value="NZ_VWXX01000061.1"/>
</dbReference>
<dbReference type="AlphaFoldDB" id="A0A5M8FAH5"/>
<comment type="caution">
    <text evidence="1">The sequence shown here is derived from an EMBL/GenBank/DDBJ whole genome shotgun (WGS) entry which is preliminary data.</text>
</comment>
<protein>
    <recommendedName>
        <fullName evidence="3">DUF3558 domain-containing protein</fullName>
    </recommendedName>
</protein>